<keyword evidence="3" id="KW-1185">Reference proteome</keyword>
<name>A0A109UXA9_9SACH</name>
<dbReference type="GeneID" id="28724338"/>
<organism evidence="2 3">
    <name type="scientific">Eremothecium sinecaudum</name>
    <dbReference type="NCBI Taxonomy" id="45286"/>
    <lineage>
        <taxon>Eukaryota</taxon>
        <taxon>Fungi</taxon>
        <taxon>Dikarya</taxon>
        <taxon>Ascomycota</taxon>
        <taxon>Saccharomycotina</taxon>
        <taxon>Saccharomycetes</taxon>
        <taxon>Saccharomycetales</taxon>
        <taxon>Saccharomycetaceae</taxon>
        <taxon>Eremothecium</taxon>
    </lineage>
</organism>
<accession>A0A109UXA9</accession>
<gene>
    <name evidence="2" type="ORF">AW171_hschr52995</name>
</gene>
<proteinExistence type="predicted"/>
<evidence type="ECO:0000256" key="1">
    <source>
        <dbReference type="SAM" id="MobiDB-lite"/>
    </source>
</evidence>
<dbReference type="OrthoDB" id="4069549at2759"/>
<protein>
    <submittedName>
        <fullName evidence="2">HEL219Wp</fullName>
    </submittedName>
</protein>
<dbReference type="RefSeq" id="XP_017988058.1">
    <property type="nucleotide sequence ID" value="XM_018132661.1"/>
</dbReference>
<sequence length="302" mass="34068">MSSFQHRYELANAMDQIRPQQLDANVLFGPVNSISQSKFIAENNIRFFISIGFKCSQVVEYCKSIPIDDYLMIIMEDGLETENESSDIKEFRIKHSAKLQHVLKMNNGTNSSQGCGYLTPQPEPVPALYRPLAEYSSNVIRSSCVTALENFNDLLSIFRRSQLGNVLVYSANGNDERLTKFLVSSVIKSNVHISLLEAFHHVKSLRATVEVEQDASLFWSSSLVAYHERVRAKELFWGIGSPTTASYSQQQFGSKPIAKRRNDSPSCDEEQMNKYLSPEPSHPTRAICTPKKRFIPGASLMD</sequence>
<reference evidence="2 3" key="1">
    <citation type="submission" date="2016-01" db="EMBL/GenBank/DDBJ databases">
        <title>Genome sequence of the yeast Holleya sinecauda.</title>
        <authorList>
            <person name="Dietrich F.S."/>
        </authorList>
    </citation>
    <scope>NUCLEOTIDE SEQUENCE [LARGE SCALE GENOMIC DNA]</scope>
    <source>
        <strain evidence="2 3">ATCC 58844</strain>
    </source>
</reference>
<dbReference type="EMBL" id="CP014245">
    <property type="protein sequence ID" value="AMD21062.1"/>
    <property type="molecule type" value="Genomic_DNA"/>
</dbReference>
<dbReference type="AlphaFoldDB" id="A0A109UXA9"/>
<feature type="region of interest" description="Disordered" evidence="1">
    <location>
        <begin position="248"/>
        <end position="287"/>
    </location>
</feature>
<evidence type="ECO:0000313" key="3">
    <source>
        <dbReference type="Proteomes" id="UP000243052"/>
    </source>
</evidence>
<dbReference type="Proteomes" id="UP000243052">
    <property type="component" value="Chromosome v"/>
</dbReference>
<evidence type="ECO:0000313" key="2">
    <source>
        <dbReference type="EMBL" id="AMD21062.1"/>
    </source>
</evidence>